<dbReference type="RefSeq" id="WP_088739531.1">
    <property type="nucleotide sequence ID" value="NZ_MTBD01000006.1"/>
</dbReference>
<accession>A0A2S9X8C4</accession>
<evidence type="ECO:0000313" key="2">
    <source>
        <dbReference type="EMBL" id="PRP71968.1"/>
    </source>
</evidence>
<protein>
    <submittedName>
        <fullName evidence="2">Uncharacterized protein</fullName>
    </submittedName>
</protein>
<dbReference type="OrthoDB" id="9181298at2"/>
<dbReference type="Proteomes" id="UP000239469">
    <property type="component" value="Unassembled WGS sequence"/>
</dbReference>
<reference evidence="2 3" key="1">
    <citation type="submission" date="2017-01" db="EMBL/GenBank/DDBJ databases">
        <title>New insights into the genetic diversity of Chromobacterium isolated from tropical freshwater lake.</title>
        <authorList>
            <person name="Santos A.B."/>
            <person name="Nascimento A.M."/>
            <person name="Da Silva P.C."/>
        </authorList>
    </citation>
    <scope>NUCLEOTIDE SEQUENCE [LARGE SCALE GENOMIC DNA]</scope>
    <source>
        <strain evidence="2 3">56AF</strain>
    </source>
</reference>
<organism evidence="2 3">
    <name type="scientific">Chromobacterium amazonense</name>
    <dbReference type="NCBI Taxonomy" id="1382803"/>
    <lineage>
        <taxon>Bacteria</taxon>
        <taxon>Pseudomonadati</taxon>
        <taxon>Pseudomonadota</taxon>
        <taxon>Betaproteobacteria</taxon>
        <taxon>Neisseriales</taxon>
        <taxon>Chromobacteriaceae</taxon>
        <taxon>Chromobacterium</taxon>
    </lineage>
</organism>
<dbReference type="EMBL" id="MTBD01000006">
    <property type="protein sequence ID" value="PRP71968.1"/>
    <property type="molecule type" value="Genomic_DNA"/>
</dbReference>
<feature type="region of interest" description="Disordered" evidence="1">
    <location>
        <begin position="1"/>
        <end position="22"/>
    </location>
</feature>
<comment type="caution">
    <text evidence="2">The sequence shown here is derived from an EMBL/GenBank/DDBJ whole genome shotgun (WGS) entry which is preliminary data.</text>
</comment>
<dbReference type="AlphaFoldDB" id="A0A2S9X8C4"/>
<evidence type="ECO:0000313" key="3">
    <source>
        <dbReference type="Proteomes" id="UP000239469"/>
    </source>
</evidence>
<sequence>MKNDLPPDQPLIGNPDKPAQAGFVVSGPRTAAHWASEYLHGLYRQYAHASDAKQMRNAERCMRALNITIPEL</sequence>
<name>A0A2S9X8C4_9NEIS</name>
<proteinExistence type="predicted"/>
<evidence type="ECO:0000256" key="1">
    <source>
        <dbReference type="SAM" id="MobiDB-lite"/>
    </source>
</evidence>
<gene>
    <name evidence="2" type="ORF">BUE93_03480</name>
</gene>